<evidence type="ECO:0000313" key="3">
    <source>
        <dbReference type="Proteomes" id="UP000092484"/>
    </source>
</evidence>
<organism evidence="2 3">
    <name type="scientific">Erythrobacter dokdonensis DSW-74</name>
    <dbReference type="NCBI Taxonomy" id="1300349"/>
    <lineage>
        <taxon>Bacteria</taxon>
        <taxon>Pseudomonadati</taxon>
        <taxon>Pseudomonadota</taxon>
        <taxon>Alphaproteobacteria</taxon>
        <taxon>Sphingomonadales</taxon>
        <taxon>Erythrobacteraceae</taxon>
        <taxon>Erythrobacter/Porphyrobacter group</taxon>
        <taxon>Erythrobacter</taxon>
    </lineage>
</organism>
<dbReference type="CDD" id="cd05483">
    <property type="entry name" value="retropepsin_like_bacteria"/>
    <property type="match status" value="1"/>
</dbReference>
<dbReference type="GO" id="GO:0006508">
    <property type="term" value="P:proteolysis"/>
    <property type="evidence" value="ECO:0007669"/>
    <property type="project" value="UniProtKB-KW"/>
</dbReference>
<keyword evidence="2" id="KW-0645">Protease</keyword>
<dbReference type="InterPro" id="IPR001969">
    <property type="entry name" value="Aspartic_peptidase_AS"/>
</dbReference>
<dbReference type="PROSITE" id="PS00141">
    <property type="entry name" value="ASP_PROTEASE"/>
    <property type="match status" value="2"/>
</dbReference>
<evidence type="ECO:0000256" key="1">
    <source>
        <dbReference type="SAM" id="SignalP"/>
    </source>
</evidence>
<dbReference type="Gene3D" id="2.40.70.10">
    <property type="entry name" value="Acid Proteases"/>
    <property type="match status" value="2"/>
</dbReference>
<sequence length="452" mass="46783">MRTVLATAAVTAFAYLLAGTGPLASAAHPPLSAACGSGPVTIRPETSAKTRDLLASGDLVALLAAASAARDGTPEADLLGGVAAGLMLNDTEAAILLERYLASGDTTAIYFAASALAGVEMRHGRYDRAAAALRLALRPDVIATASDRDRRSTEQFMPVLEALEGIAAQSGPSIPTGETGVTRDAAELPLARVVIEGQPQPVILDTGANLSVIVRSRAAALGLRMLDAQVSVASPVAEQTPVQLAIADRLEIGGAGFRNVVFLVLPDEALTFAEGRYKIEAILGFPVLSRLGRLTFSASEAGGAMAFQPSARREDPANPPNLLVDGLTPKIIACLLPENAPIQLALDSGAQTSSLRPRFAEAFPERVAAASASTEAVGGVGGAVMRESRSIAMLELSFGPSSSVTLADVPLNEESLNQPGDHGRIGQDMLRARGGYVLDFGTMRFDLVEAAR</sequence>
<feature type="chain" id="PRO_5008354987" evidence="1">
    <location>
        <begin position="27"/>
        <end position="452"/>
    </location>
</feature>
<name>A0A1A7BGX2_9SPHN</name>
<reference evidence="2 3" key="1">
    <citation type="submission" date="2016-06" db="EMBL/GenBank/DDBJ databases">
        <title>Genome sequence of Porphyrobacter dokdonensis DSW-74.</title>
        <authorList>
            <person name="Kim J.F."/>
            <person name="Song J.Y."/>
        </authorList>
    </citation>
    <scope>NUCLEOTIDE SEQUENCE [LARGE SCALE GENOMIC DNA]</scope>
    <source>
        <strain evidence="2 3">DSW-74</strain>
    </source>
</reference>
<keyword evidence="1" id="KW-0732">Signal</keyword>
<dbReference type="AlphaFoldDB" id="A0A1A7BGX2"/>
<accession>A0A1A7BGX2</accession>
<comment type="caution">
    <text evidence="2">The sequence shown here is derived from an EMBL/GenBank/DDBJ whole genome shotgun (WGS) entry which is preliminary data.</text>
</comment>
<proteinExistence type="predicted"/>
<dbReference type="EMBL" id="LZYB01000003">
    <property type="protein sequence ID" value="OBV10966.1"/>
    <property type="molecule type" value="Genomic_DNA"/>
</dbReference>
<gene>
    <name evidence="2" type="ORF">I603_1374</name>
</gene>
<evidence type="ECO:0000313" key="2">
    <source>
        <dbReference type="EMBL" id="OBV10966.1"/>
    </source>
</evidence>
<dbReference type="PROSITE" id="PS51257">
    <property type="entry name" value="PROKAR_LIPOPROTEIN"/>
    <property type="match status" value="1"/>
</dbReference>
<dbReference type="Proteomes" id="UP000092484">
    <property type="component" value="Unassembled WGS sequence"/>
</dbReference>
<keyword evidence="3" id="KW-1185">Reference proteome</keyword>
<dbReference type="SUPFAM" id="SSF50630">
    <property type="entry name" value="Acid proteases"/>
    <property type="match status" value="1"/>
</dbReference>
<dbReference type="InterPro" id="IPR021109">
    <property type="entry name" value="Peptidase_aspartic_dom_sf"/>
</dbReference>
<keyword evidence="2" id="KW-0378">Hydrolase</keyword>
<dbReference type="GO" id="GO:0004190">
    <property type="term" value="F:aspartic-type endopeptidase activity"/>
    <property type="evidence" value="ECO:0007669"/>
    <property type="project" value="InterPro"/>
</dbReference>
<dbReference type="Pfam" id="PF13650">
    <property type="entry name" value="Asp_protease_2"/>
    <property type="match status" value="1"/>
</dbReference>
<dbReference type="InterPro" id="IPR034122">
    <property type="entry name" value="Retropepsin-like_bacterial"/>
</dbReference>
<protein>
    <submittedName>
        <fullName evidence="2">Asp_protease_2 domain-containing protein</fullName>
    </submittedName>
</protein>
<feature type="signal peptide" evidence="1">
    <location>
        <begin position="1"/>
        <end position="26"/>
    </location>
</feature>